<sequence length="98" mass="11980">MNLVMKIKPSDGQHIFCLEISKLFRMDIQIHENSILKKQKSVIVQIRRRLIQNQHFDILIDQVFRNCQKASFYVFRFKIIKYGRYRIFISEQKTEQFL</sequence>
<organism evidence="1">
    <name type="scientific">bioreactor metagenome</name>
    <dbReference type="NCBI Taxonomy" id="1076179"/>
    <lineage>
        <taxon>unclassified sequences</taxon>
        <taxon>metagenomes</taxon>
        <taxon>ecological metagenomes</taxon>
    </lineage>
</organism>
<gene>
    <name evidence="1" type="ORF">SDC9_209272</name>
</gene>
<comment type="caution">
    <text evidence="1">The sequence shown here is derived from an EMBL/GenBank/DDBJ whole genome shotgun (WGS) entry which is preliminary data.</text>
</comment>
<accession>A0A645JMI0</accession>
<proteinExistence type="predicted"/>
<dbReference type="EMBL" id="VSSQ01138269">
    <property type="protein sequence ID" value="MPN61534.1"/>
    <property type="molecule type" value="Genomic_DNA"/>
</dbReference>
<evidence type="ECO:0000313" key="1">
    <source>
        <dbReference type="EMBL" id="MPN61534.1"/>
    </source>
</evidence>
<protein>
    <submittedName>
        <fullName evidence="1">Uncharacterized protein</fullName>
    </submittedName>
</protein>
<reference evidence="1" key="1">
    <citation type="submission" date="2019-08" db="EMBL/GenBank/DDBJ databases">
        <authorList>
            <person name="Kucharzyk K."/>
            <person name="Murdoch R.W."/>
            <person name="Higgins S."/>
            <person name="Loffler F."/>
        </authorList>
    </citation>
    <scope>NUCLEOTIDE SEQUENCE</scope>
</reference>
<name>A0A645JMI0_9ZZZZ</name>
<dbReference type="AlphaFoldDB" id="A0A645JMI0"/>